<dbReference type="EMBL" id="BAHD01000066">
    <property type="protein sequence ID" value="GAB97388.1"/>
    <property type="molecule type" value="Genomic_DNA"/>
</dbReference>
<dbReference type="PANTHER" id="PTHR43066:SF5">
    <property type="entry name" value="RHOMBOID-LIKE PROTEIN 11, CHLOROPLASTIC-RELATED"/>
    <property type="match status" value="1"/>
</dbReference>
<evidence type="ECO:0000256" key="3">
    <source>
        <dbReference type="ARBA" id="ARBA00022989"/>
    </source>
</evidence>
<dbReference type="InterPro" id="IPR022764">
    <property type="entry name" value="Peptidase_S54_rhomboid_dom"/>
</dbReference>
<feature type="transmembrane region" description="Helical" evidence="5">
    <location>
        <begin position="118"/>
        <end position="136"/>
    </location>
</feature>
<dbReference type="GO" id="GO:0016020">
    <property type="term" value="C:membrane"/>
    <property type="evidence" value="ECO:0007669"/>
    <property type="project" value="UniProtKB-SubCell"/>
</dbReference>
<gene>
    <name evidence="7" type="ORF">KILIM_066_00290</name>
</gene>
<evidence type="ECO:0000259" key="6">
    <source>
        <dbReference type="Pfam" id="PF01694"/>
    </source>
</evidence>
<dbReference type="RefSeq" id="WP_006593920.1">
    <property type="nucleotide sequence ID" value="NZ_BAHD01000066.1"/>
</dbReference>
<evidence type="ECO:0000256" key="4">
    <source>
        <dbReference type="ARBA" id="ARBA00023136"/>
    </source>
</evidence>
<accession>K6VMF1</accession>
<dbReference type="Pfam" id="PF01694">
    <property type="entry name" value="Rhomboid"/>
    <property type="match status" value="1"/>
</dbReference>
<evidence type="ECO:0000313" key="8">
    <source>
        <dbReference type="Proteomes" id="UP000008366"/>
    </source>
</evidence>
<evidence type="ECO:0000256" key="2">
    <source>
        <dbReference type="ARBA" id="ARBA00022692"/>
    </source>
</evidence>
<dbReference type="SUPFAM" id="SSF144091">
    <property type="entry name" value="Rhomboid-like"/>
    <property type="match status" value="1"/>
</dbReference>
<evidence type="ECO:0000313" key="7">
    <source>
        <dbReference type="EMBL" id="GAB97388.1"/>
    </source>
</evidence>
<sequence>MTTLSRRPASPNLPTWLHRVVPVFVLVALMWVSEIVDTILPADLDLFGIVPRTLDGLPGIVLSPFLHLGFAHLIANTSVLIVLGALIAWTTKRLWALTIGVILLSGLGVWLLGPQNSITIGASGLVYGYATFLVVYGFVVRRFWAALLGLVVFGVYGSMIWGVLPLQPGVSWQAHLFGALAGIFLAVRLGRRDRVTWQPVI</sequence>
<feature type="transmembrane region" description="Helical" evidence="5">
    <location>
        <begin position="60"/>
        <end position="87"/>
    </location>
</feature>
<keyword evidence="3 5" id="KW-1133">Transmembrane helix</keyword>
<feature type="transmembrane region" description="Helical" evidence="5">
    <location>
        <begin position="143"/>
        <end position="164"/>
    </location>
</feature>
<dbReference type="GO" id="GO:0004252">
    <property type="term" value="F:serine-type endopeptidase activity"/>
    <property type="evidence" value="ECO:0007669"/>
    <property type="project" value="InterPro"/>
</dbReference>
<dbReference type="AlphaFoldDB" id="K6VMF1"/>
<organism evidence="7 8">
    <name type="scientific">Kineosphaera limosa NBRC 100340</name>
    <dbReference type="NCBI Taxonomy" id="1184609"/>
    <lineage>
        <taxon>Bacteria</taxon>
        <taxon>Bacillati</taxon>
        <taxon>Actinomycetota</taxon>
        <taxon>Actinomycetes</taxon>
        <taxon>Micrococcales</taxon>
        <taxon>Dermatophilaceae</taxon>
        <taxon>Kineosphaera</taxon>
    </lineage>
</organism>
<feature type="transmembrane region" description="Helical" evidence="5">
    <location>
        <begin position="20"/>
        <end position="40"/>
    </location>
</feature>
<dbReference type="Gene3D" id="1.20.1540.10">
    <property type="entry name" value="Rhomboid-like"/>
    <property type="match status" value="1"/>
</dbReference>
<comment type="caution">
    <text evidence="7">The sequence shown here is derived from an EMBL/GenBank/DDBJ whole genome shotgun (WGS) entry which is preliminary data.</text>
</comment>
<comment type="subcellular location">
    <subcellularLocation>
        <location evidence="1">Membrane</location>
        <topology evidence="1">Multi-pass membrane protein</topology>
    </subcellularLocation>
</comment>
<reference evidence="7 8" key="1">
    <citation type="submission" date="2012-08" db="EMBL/GenBank/DDBJ databases">
        <title>Whole genome shotgun sequence of Kineosphaera limosa NBRC 100340.</title>
        <authorList>
            <person name="Yoshida I."/>
            <person name="Isaki S."/>
            <person name="Hosoyama A."/>
            <person name="Tsuchikane K."/>
            <person name="Katsumata H."/>
            <person name="Ando Y."/>
            <person name="Ohji S."/>
            <person name="Hamada M."/>
            <person name="Tamura T."/>
            <person name="Yamazoe A."/>
            <person name="Yamazaki S."/>
            <person name="Fujita N."/>
        </authorList>
    </citation>
    <scope>NUCLEOTIDE SEQUENCE [LARGE SCALE GENOMIC DNA]</scope>
    <source>
        <strain evidence="7 8">NBRC 100340</strain>
    </source>
</reference>
<evidence type="ECO:0000256" key="1">
    <source>
        <dbReference type="ARBA" id="ARBA00004141"/>
    </source>
</evidence>
<dbReference type="eggNOG" id="COG0705">
    <property type="taxonomic scope" value="Bacteria"/>
</dbReference>
<evidence type="ECO:0000256" key="5">
    <source>
        <dbReference type="SAM" id="Phobius"/>
    </source>
</evidence>
<dbReference type="InterPro" id="IPR035952">
    <property type="entry name" value="Rhomboid-like_sf"/>
</dbReference>
<feature type="domain" description="Peptidase S54 rhomboid" evidence="6">
    <location>
        <begin position="60"/>
        <end position="191"/>
    </location>
</feature>
<feature type="transmembrane region" description="Helical" evidence="5">
    <location>
        <begin position="170"/>
        <end position="189"/>
    </location>
</feature>
<keyword evidence="2 5" id="KW-0812">Transmembrane</keyword>
<dbReference type="STRING" id="1184609.KILIM_066_00290"/>
<dbReference type="PANTHER" id="PTHR43066">
    <property type="entry name" value="RHOMBOID-RELATED PROTEIN"/>
    <property type="match status" value="1"/>
</dbReference>
<name>K6VMF1_9MICO</name>
<keyword evidence="4 5" id="KW-0472">Membrane</keyword>
<proteinExistence type="predicted"/>
<keyword evidence="8" id="KW-1185">Reference proteome</keyword>
<protein>
    <recommendedName>
        <fullName evidence="6">Peptidase S54 rhomboid domain-containing protein</fullName>
    </recommendedName>
</protein>
<feature type="transmembrane region" description="Helical" evidence="5">
    <location>
        <begin position="94"/>
        <end position="112"/>
    </location>
</feature>
<dbReference type="Proteomes" id="UP000008366">
    <property type="component" value="Unassembled WGS sequence"/>
</dbReference>